<reference evidence="2 3" key="1">
    <citation type="journal article" date="2020" name="ISME J.">
        <title>Uncovering the hidden diversity of litter-decomposition mechanisms in mushroom-forming fungi.</title>
        <authorList>
            <person name="Floudas D."/>
            <person name="Bentzer J."/>
            <person name="Ahren D."/>
            <person name="Johansson T."/>
            <person name="Persson P."/>
            <person name="Tunlid A."/>
        </authorList>
    </citation>
    <scope>NUCLEOTIDE SEQUENCE [LARGE SCALE GENOMIC DNA]</scope>
    <source>
        <strain evidence="2 3">CBS 291.85</strain>
    </source>
</reference>
<protein>
    <submittedName>
        <fullName evidence="2">Uncharacterized protein</fullName>
    </submittedName>
</protein>
<sequence>MNSLCEKMYVDRGMQTEPPRQLSRSEDVKTTNVHNAHTGQDAQDLDLATRPACIRPKAHQLGFQRPSDGSLANRRIVSLPETSPPQRIKVVGNRVVSLSDLPQLSPADISLASDYSECSASLDNSQSLSVVDVVRSRSRLRSSLSGSGFLGPCTPSPPSSPESVMIIGNDVQVPTSFHKVNTLVPEKDTDTVNVRVGSPPRPIPALHGPLSLPYARCPSGAEGTIIEGEDLSRMIWGLENEEISHGQRPRAVKAASECQNNLDQDIIPSSTTTIKSHIFQSHSNNGRSAIVFQDHPSGHPDAVKPVLFPHNDSPIILSSPSDHWNASLQSSGELYEIDLANPKGLGINWRPSMAPSDINRVNHGAHLKASAPVFIPAHQSAVDLSLRAISSNRSKSAIDLAQEYFLQNRNQDSLPTPPSSSTLWTPSLATPLLLDSPDFVDYEEESEQLHRFIYERMKQVDLNLVSDVAFSLSMDRPLHRPVSSSSMSHPLLSPDSPFFDIPMQQPKSSNIPPSAGLPTVKNQNFVSETVIPPSLESPVPKNNTRPGGVHQPRSIPFARLMQRRLSAVPEENHVPSGQRSPISPRPQTGVRRAPLGPGEAFRPYFANRNPDQSAAPSSSSPTLITGFARADTVAPILLDPPVNVVHKCKNHSGTSDDGKNKENGADGDSRMASKKKRKSNKSKKAVINKGSIRDSESTPTPQIEV</sequence>
<name>A0A8H5GT53_9AGAR</name>
<comment type="caution">
    <text evidence="2">The sequence shown here is derived from an EMBL/GenBank/DDBJ whole genome shotgun (WGS) entry which is preliminary data.</text>
</comment>
<feature type="region of interest" description="Disordered" evidence="1">
    <location>
        <begin position="531"/>
        <end position="554"/>
    </location>
</feature>
<feature type="compositionally biased region" description="Basic residues" evidence="1">
    <location>
        <begin position="672"/>
        <end position="686"/>
    </location>
</feature>
<keyword evidence="3" id="KW-1185">Reference proteome</keyword>
<accession>A0A8H5GT53</accession>
<feature type="compositionally biased region" description="Basic and acidic residues" evidence="1">
    <location>
        <begin position="654"/>
        <end position="671"/>
    </location>
</feature>
<gene>
    <name evidence="2" type="ORF">D9758_001907</name>
</gene>
<feature type="region of interest" description="Disordered" evidence="1">
    <location>
        <begin position="648"/>
        <end position="705"/>
    </location>
</feature>
<evidence type="ECO:0000313" key="2">
    <source>
        <dbReference type="EMBL" id="KAF5370729.1"/>
    </source>
</evidence>
<feature type="region of interest" description="Disordered" evidence="1">
    <location>
        <begin position="569"/>
        <end position="621"/>
    </location>
</feature>
<dbReference type="Proteomes" id="UP000559256">
    <property type="component" value="Unassembled WGS sequence"/>
</dbReference>
<evidence type="ECO:0000256" key="1">
    <source>
        <dbReference type="SAM" id="MobiDB-lite"/>
    </source>
</evidence>
<dbReference type="AlphaFoldDB" id="A0A8H5GT53"/>
<dbReference type="EMBL" id="JAACJM010000010">
    <property type="protein sequence ID" value="KAF5370729.1"/>
    <property type="molecule type" value="Genomic_DNA"/>
</dbReference>
<organism evidence="2 3">
    <name type="scientific">Tetrapyrgos nigripes</name>
    <dbReference type="NCBI Taxonomy" id="182062"/>
    <lineage>
        <taxon>Eukaryota</taxon>
        <taxon>Fungi</taxon>
        <taxon>Dikarya</taxon>
        <taxon>Basidiomycota</taxon>
        <taxon>Agaricomycotina</taxon>
        <taxon>Agaricomycetes</taxon>
        <taxon>Agaricomycetidae</taxon>
        <taxon>Agaricales</taxon>
        <taxon>Marasmiineae</taxon>
        <taxon>Marasmiaceae</taxon>
        <taxon>Tetrapyrgos</taxon>
    </lineage>
</organism>
<proteinExistence type="predicted"/>
<dbReference type="OrthoDB" id="2573559at2759"/>
<evidence type="ECO:0000313" key="3">
    <source>
        <dbReference type="Proteomes" id="UP000559256"/>
    </source>
</evidence>